<feature type="region of interest" description="Disordered" evidence="5">
    <location>
        <begin position="136"/>
        <end position="211"/>
    </location>
</feature>
<dbReference type="PANTHER" id="PTHR21600">
    <property type="entry name" value="MITOCHONDRIAL RNA PSEUDOURIDINE SYNTHASE"/>
    <property type="match status" value="1"/>
</dbReference>
<evidence type="ECO:0000259" key="6">
    <source>
        <dbReference type="Pfam" id="PF00849"/>
    </source>
</evidence>
<reference evidence="7" key="1">
    <citation type="submission" date="2018-02" db="EMBL/GenBank/DDBJ databases">
        <authorList>
            <person name="Briolay J."/>
        </authorList>
    </citation>
    <scope>NUCLEOTIDE SEQUENCE</scope>
</reference>
<evidence type="ECO:0000313" key="7">
    <source>
        <dbReference type="EMBL" id="AYF61021.1"/>
    </source>
</evidence>
<protein>
    <recommendedName>
        <fullName evidence="3">RNA pseudouridylate synthase</fullName>
    </recommendedName>
    <alternativeName>
        <fullName evidence="4">RNA-uridine isomerase</fullName>
    </alternativeName>
</protein>
<feature type="domain" description="Pseudouridine synthase RsuA/RluA-like" evidence="6">
    <location>
        <begin position="33"/>
        <end position="128"/>
    </location>
</feature>
<evidence type="ECO:0000256" key="3">
    <source>
        <dbReference type="ARBA" id="ARBA00031870"/>
    </source>
</evidence>
<evidence type="ECO:0000256" key="2">
    <source>
        <dbReference type="ARBA" id="ARBA00010876"/>
    </source>
</evidence>
<dbReference type="GO" id="GO:0009982">
    <property type="term" value="F:pseudouridine synthase activity"/>
    <property type="evidence" value="ECO:0007669"/>
    <property type="project" value="InterPro"/>
</dbReference>
<dbReference type="PANTHER" id="PTHR21600:SF87">
    <property type="entry name" value="RNA PSEUDOURIDYLATE SYNTHASE DOMAIN-CONTAINING PROTEIN 1"/>
    <property type="match status" value="1"/>
</dbReference>
<dbReference type="InterPro" id="IPR006145">
    <property type="entry name" value="PsdUridine_synth_RsuA/RluA"/>
</dbReference>
<reference evidence="7" key="2">
    <citation type="submission" date="2020-03" db="EMBL/GenBank/DDBJ databases">
        <title>Sequencing the whole spectinomycin operon, new perspectives for prokaryotic systematics.</title>
        <authorList>
            <person name="Flandrois J.-P."/>
        </authorList>
    </citation>
    <scope>NUCLEOTIDE SEQUENCE</scope>
</reference>
<dbReference type="InterPro" id="IPR020103">
    <property type="entry name" value="PsdUridine_synth_cat_dom_sf"/>
</dbReference>
<comment type="catalytic activity">
    <reaction evidence="1">
        <text>a uridine in RNA = a pseudouridine in RNA</text>
        <dbReference type="Rhea" id="RHEA:48348"/>
        <dbReference type="Rhea" id="RHEA-COMP:12068"/>
        <dbReference type="Rhea" id="RHEA-COMP:12069"/>
        <dbReference type="ChEBI" id="CHEBI:65314"/>
        <dbReference type="ChEBI" id="CHEBI:65315"/>
    </reaction>
</comment>
<sequence length="376" mass="39663">MTIDGQAGTTAAATSAPWAQIRRRHLLFEDEAVLALNKPAGISVMGERHDTDLVRLAAAEGEELYPVHRIDKVTSGLILFARELRHHGDLTRQFQRRTVDKTYLLLTRTRGLPLTGTIDLPLSVGRKNRVRVAADRATIETTTDSPAAPASVDGSPGVPTRANGASAAAPPGDEPTSDRFSGEGRSGGGGSGGGASSGGLPGDVLPSCGADPDMTAGRWSVPAEAVFGHVRVYPSVTTFKRLWEGGDFTLLAATPVSGRRHQIRVHLAWIGHPIEGDPLFERTVTGRTHLHSWRLAIDSAGADSDERLRLEAAPGADFWALVGALLPPRFSADLPQTLAWSSPLQSSPASSSPASSSPASSSPASSSRRPGRRRPA</sequence>
<dbReference type="EMBL" id="MG958462">
    <property type="protein sequence ID" value="AYF61021.1"/>
    <property type="molecule type" value="Genomic_DNA"/>
</dbReference>
<dbReference type="GO" id="GO:0000455">
    <property type="term" value="P:enzyme-directed rRNA pseudouridine synthesis"/>
    <property type="evidence" value="ECO:0007669"/>
    <property type="project" value="TreeGrafter"/>
</dbReference>
<keyword evidence="7" id="KW-0413">Isomerase</keyword>
<dbReference type="SUPFAM" id="SSF55120">
    <property type="entry name" value="Pseudouridine synthase"/>
    <property type="match status" value="1"/>
</dbReference>
<accession>A0A6F8M303</accession>
<dbReference type="CDD" id="cd02869">
    <property type="entry name" value="PseudoU_synth_RluA_like"/>
    <property type="match status" value="1"/>
</dbReference>
<gene>
    <name evidence="7" type="primary">rluA</name>
    <name evidence="7" type="ORF">PJPOAEBK_00003</name>
</gene>
<dbReference type="PROSITE" id="PS01129">
    <property type="entry name" value="PSI_RLU"/>
    <property type="match status" value="1"/>
</dbReference>
<dbReference type="AlphaFoldDB" id="A0A6F8M303"/>
<dbReference type="InterPro" id="IPR006224">
    <property type="entry name" value="PsdUridine_synth_RluA-like_CS"/>
</dbReference>
<dbReference type="GO" id="GO:0003723">
    <property type="term" value="F:RNA binding"/>
    <property type="evidence" value="ECO:0007669"/>
    <property type="project" value="InterPro"/>
</dbReference>
<comment type="similarity">
    <text evidence="2">Belongs to the pseudouridine synthase RluA family.</text>
</comment>
<evidence type="ECO:0000256" key="1">
    <source>
        <dbReference type="ARBA" id="ARBA00000073"/>
    </source>
</evidence>
<proteinExistence type="inferred from homology"/>
<evidence type="ECO:0000256" key="4">
    <source>
        <dbReference type="ARBA" id="ARBA00033164"/>
    </source>
</evidence>
<dbReference type="Pfam" id="PF00849">
    <property type="entry name" value="PseudoU_synth_2"/>
    <property type="match status" value="1"/>
</dbReference>
<organism evidence="7">
    <name type="scientific">uncultured Frankia sp</name>
    <dbReference type="NCBI Taxonomy" id="181582"/>
    <lineage>
        <taxon>Bacteria</taxon>
        <taxon>Bacillati</taxon>
        <taxon>Actinomycetota</taxon>
        <taxon>Actinomycetes</taxon>
        <taxon>Frankiales</taxon>
        <taxon>Frankiaceae</taxon>
        <taxon>Frankia</taxon>
        <taxon>environmental samples</taxon>
    </lineage>
</organism>
<feature type="region of interest" description="Disordered" evidence="5">
    <location>
        <begin position="341"/>
        <end position="376"/>
    </location>
</feature>
<evidence type="ECO:0000256" key="5">
    <source>
        <dbReference type="SAM" id="MobiDB-lite"/>
    </source>
</evidence>
<feature type="compositionally biased region" description="Gly residues" evidence="5">
    <location>
        <begin position="184"/>
        <end position="201"/>
    </location>
</feature>
<feature type="compositionally biased region" description="Low complexity" evidence="5">
    <location>
        <begin position="341"/>
        <end position="368"/>
    </location>
</feature>
<dbReference type="InterPro" id="IPR050188">
    <property type="entry name" value="RluA_PseudoU_synthase"/>
</dbReference>
<dbReference type="GO" id="GO:0140098">
    <property type="term" value="F:catalytic activity, acting on RNA"/>
    <property type="evidence" value="ECO:0007669"/>
    <property type="project" value="UniProtKB-ARBA"/>
</dbReference>
<name>A0A6F8M303_9ACTN</name>
<dbReference type="Gene3D" id="3.30.2350.10">
    <property type="entry name" value="Pseudouridine synthase"/>
    <property type="match status" value="2"/>
</dbReference>